<dbReference type="PROSITE" id="PS51257">
    <property type="entry name" value="PROKAR_LIPOPROTEIN"/>
    <property type="match status" value="1"/>
</dbReference>
<gene>
    <name evidence="1" type="ORF">JAJ28_001500</name>
</gene>
<name>A0AAD3U9N3_AERHY</name>
<protein>
    <submittedName>
        <fullName evidence="1">Uncharacterized protein</fullName>
    </submittedName>
</protein>
<accession>A0AAD3U9N3</accession>
<reference evidence="1" key="2">
    <citation type="submission" date="2020-01" db="EMBL/GenBank/DDBJ databases">
        <authorList>
            <consortium name="NCBI Pathogen Detection Project"/>
        </authorList>
    </citation>
    <scope>NUCLEOTIDE SEQUENCE</scope>
    <source>
        <strain evidence="1">OLC2673_Aeromonas</strain>
    </source>
</reference>
<dbReference type="Proteomes" id="UP000859505">
    <property type="component" value="Unassembled WGS sequence"/>
</dbReference>
<organism evidence="1 2">
    <name type="scientific">Aeromonas hydrophila</name>
    <dbReference type="NCBI Taxonomy" id="644"/>
    <lineage>
        <taxon>Bacteria</taxon>
        <taxon>Pseudomonadati</taxon>
        <taxon>Pseudomonadota</taxon>
        <taxon>Gammaproteobacteria</taxon>
        <taxon>Aeromonadales</taxon>
        <taxon>Aeromonadaceae</taxon>
        <taxon>Aeromonas</taxon>
    </lineage>
</organism>
<comment type="caution">
    <text evidence="1">The sequence shown here is derived from an EMBL/GenBank/DDBJ whole genome shotgun (WGS) entry which is preliminary data.</text>
</comment>
<sequence>MYGKILLIVCLLLQGCTNAPQRRLASAEKQLSTDGETTMLYHSVLYYPDELSLRFDGYLIGVEKSPRDLVSTPQSVKVSPPSEKTLKTSTDALLNQPKLLYISHILREQAQPQSAENHTCALYNLYQRLEPAQSQLVEPCAEQNMLPMAVTHRRCQDKEVCGYDDSWDALKQLKQSMIQRLMTQANTGKPYSDIVVIVMGWNTVQEEAIRNFNSIMLNVKRSAPADFNPLVIGVTWPSQWSSSWIEPIYRLTSFPTKAGDADELGLSWLGVLIQQTLPEVKAALPQAQQAQLTTSLIGHSFGSRASNVAACFGPAIYRDHYQPPTAGIDNLINLQGAFKLTQLTDNATSTSATVFCPLVKQVALTASINDQAMSKAPGGGYAGDARSYADTCSNTNTLIRCAFADHHGNLFGVSGSARSNITYIDASSLISENAYLSGGGAHSDIYRKEHGRLIYQLMRQGKTPPLD</sequence>
<dbReference type="EMBL" id="DACTUL010000009">
    <property type="protein sequence ID" value="HAT6343785.1"/>
    <property type="molecule type" value="Genomic_DNA"/>
</dbReference>
<proteinExistence type="predicted"/>
<dbReference type="AlphaFoldDB" id="A0AAD3U9N3"/>
<evidence type="ECO:0000313" key="1">
    <source>
        <dbReference type="EMBL" id="HAT6343785.1"/>
    </source>
</evidence>
<reference evidence="1" key="1">
    <citation type="journal article" date="2018" name="Genome Biol.">
        <title>SKESA: strategic k-mer extension for scrupulous assemblies.</title>
        <authorList>
            <person name="Souvorov A."/>
            <person name="Agarwala R."/>
            <person name="Lipman D.J."/>
        </authorList>
    </citation>
    <scope>NUCLEOTIDE SEQUENCE</scope>
    <source>
        <strain evidence="1">OLC2673_Aeromonas</strain>
    </source>
</reference>
<evidence type="ECO:0000313" key="2">
    <source>
        <dbReference type="Proteomes" id="UP000859505"/>
    </source>
</evidence>